<reference evidence="2 3" key="1">
    <citation type="journal article" date="2018" name="ISME J.">
        <title>Endosymbiont genomes yield clues of tubeworm success.</title>
        <authorList>
            <person name="Li Y."/>
            <person name="Liles M.R."/>
            <person name="Halanych K.M."/>
        </authorList>
    </citation>
    <scope>NUCLEOTIDE SEQUENCE [LARGE SCALE GENOMIC DNA]</scope>
    <source>
        <strain evidence="2">A1464</strain>
    </source>
</reference>
<evidence type="ECO:0000313" key="3">
    <source>
        <dbReference type="Proteomes" id="UP000254266"/>
    </source>
</evidence>
<name>A0A370DCP7_9GAMM</name>
<sequence length="100" mass="11302">MRMKTNIIVLLESDLASRAKARNYREAVNQIITRGNRVEFDFSNVFSISDSFADELFGVLAYEIGRDGISDYIKVINAKDSIYKVIALNILNRLNQNVAA</sequence>
<organism evidence="2 3">
    <name type="scientific">endosymbiont of Galathealinum brachiosum</name>
    <dbReference type="NCBI Taxonomy" id="2200906"/>
    <lineage>
        <taxon>Bacteria</taxon>
        <taxon>Pseudomonadati</taxon>
        <taxon>Pseudomonadota</taxon>
        <taxon>Gammaproteobacteria</taxon>
        <taxon>sulfur-oxidizing symbionts</taxon>
    </lineage>
</organism>
<dbReference type="InterPro" id="IPR025474">
    <property type="entry name" value="DUF4325"/>
</dbReference>
<dbReference type="Proteomes" id="UP000254266">
    <property type="component" value="Unassembled WGS sequence"/>
</dbReference>
<gene>
    <name evidence="2" type="ORF">DIZ80_10455</name>
</gene>
<accession>A0A370DCP7</accession>
<dbReference type="AlphaFoldDB" id="A0A370DCP7"/>
<evidence type="ECO:0000259" key="1">
    <source>
        <dbReference type="Pfam" id="PF14213"/>
    </source>
</evidence>
<keyword evidence="3" id="KW-1185">Reference proteome</keyword>
<feature type="domain" description="DUF4325" evidence="1">
    <location>
        <begin position="30"/>
        <end position="82"/>
    </location>
</feature>
<protein>
    <recommendedName>
        <fullName evidence="1">DUF4325 domain-containing protein</fullName>
    </recommendedName>
</protein>
<comment type="caution">
    <text evidence="2">The sequence shown here is derived from an EMBL/GenBank/DDBJ whole genome shotgun (WGS) entry which is preliminary data.</text>
</comment>
<proteinExistence type="predicted"/>
<dbReference type="Pfam" id="PF14213">
    <property type="entry name" value="DUF4325"/>
    <property type="match status" value="1"/>
</dbReference>
<evidence type="ECO:0000313" key="2">
    <source>
        <dbReference type="EMBL" id="RDH82692.1"/>
    </source>
</evidence>
<dbReference type="EMBL" id="QFXC01000011">
    <property type="protein sequence ID" value="RDH82692.1"/>
    <property type="molecule type" value="Genomic_DNA"/>
</dbReference>